<evidence type="ECO:0000259" key="4">
    <source>
        <dbReference type="PROSITE" id="PS51459"/>
    </source>
</evidence>
<evidence type="ECO:0000256" key="3">
    <source>
        <dbReference type="PIRSR" id="PIRSR640198-3"/>
    </source>
</evidence>
<organism evidence="5 6">
    <name type="scientific">Chryseobacterium fistulae</name>
    <dbReference type="NCBI Taxonomy" id="2675058"/>
    <lineage>
        <taxon>Bacteria</taxon>
        <taxon>Pseudomonadati</taxon>
        <taxon>Bacteroidota</taxon>
        <taxon>Flavobacteriia</taxon>
        <taxon>Flavobacteriales</taxon>
        <taxon>Weeksellaceae</taxon>
        <taxon>Chryseobacterium group</taxon>
        <taxon>Chryseobacterium</taxon>
    </lineage>
</organism>
<sequence length="363" mass="42330">MKTNDTKIYLFVTHWLEVQQRYKFALKNNKYKKTIYLILSNDSIKYMKPPYDLNSIILKFVSSISEKIGEVNAKYLIKTNPTLRKQNQIKTIHSSLSIEGNTLSEEQITAILENKRVVGPQKDILEVLNALEVYKNLKTLKFNNEKDFLKAHQWLMNNLIENSGKYRTQGVGIVKGSKVEHIAPPASNVPFLMKDLFIYLKDKTELSLIKSCVFHYEMEFIHPFMDGNGRMGRLWQTLILMNEYPIFEFLPFETLISNNQSEYYKVLSACDKEGKSTKFIEYMLRIIDQSLSDLLKNSNKRPSENERMSIFLETINSNFTRKDYLNYFKDISSATASRDLKTAVENKLINKIGDKKITVYNKN</sequence>
<name>A0A6N4XS15_9FLAO</name>
<evidence type="ECO:0000313" key="5">
    <source>
        <dbReference type="EMBL" id="CAA7391653.1"/>
    </source>
</evidence>
<dbReference type="PANTHER" id="PTHR13504:SF38">
    <property type="entry name" value="FIDO DOMAIN-CONTAINING PROTEIN"/>
    <property type="match status" value="1"/>
</dbReference>
<dbReference type="GO" id="GO:0005524">
    <property type="term" value="F:ATP binding"/>
    <property type="evidence" value="ECO:0007669"/>
    <property type="project" value="UniProtKB-KW"/>
</dbReference>
<keyword evidence="2" id="KW-0547">Nucleotide-binding</keyword>
<dbReference type="EMBL" id="CACVBY010000088">
    <property type="protein sequence ID" value="CAA7391653.1"/>
    <property type="molecule type" value="Genomic_DNA"/>
</dbReference>
<keyword evidence="5" id="KW-0548">Nucleotidyltransferase</keyword>
<protein>
    <submittedName>
        <fullName evidence="5">Adenosine monophosphate-protein transferase SoFic</fullName>
        <ecNumber evidence="5">2.7.7.-</ecNumber>
    </submittedName>
</protein>
<dbReference type="InterPro" id="IPR003812">
    <property type="entry name" value="Fido"/>
</dbReference>
<evidence type="ECO:0000313" key="6">
    <source>
        <dbReference type="Proteomes" id="UP000445309"/>
    </source>
</evidence>
<dbReference type="PANTHER" id="PTHR13504">
    <property type="entry name" value="FIDO DOMAIN-CONTAINING PROTEIN DDB_G0283145"/>
    <property type="match status" value="1"/>
</dbReference>
<feature type="domain" description="Fido" evidence="4">
    <location>
        <begin position="143"/>
        <end position="285"/>
    </location>
</feature>
<keyword evidence="6" id="KW-1185">Reference proteome</keyword>
<gene>
    <name evidence="5" type="primary">fic</name>
    <name evidence="5" type="ORF">CHRY9393_02953</name>
</gene>
<dbReference type="EC" id="2.7.7.-" evidence="5"/>
<dbReference type="InterPro" id="IPR036597">
    <property type="entry name" value="Fido-like_dom_sf"/>
</dbReference>
<dbReference type="PROSITE" id="PS51459">
    <property type="entry name" value="FIDO"/>
    <property type="match status" value="1"/>
</dbReference>
<dbReference type="AlphaFoldDB" id="A0A6N4XS15"/>
<keyword evidence="2" id="KW-0067">ATP-binding</keyword>
<reference evidence="5 6" key="1">
    <citation type="submission" date="2020-01" db="EMBL/GenBank/DDBJ databases">
        <authorList>
            <person name="Rodrigo-Torres L."/>
            <person name="Arahal R. D."/>
            <person name="Lucena T."/>
        </authorList>
    </citation>
    <scope>NUCLEOTIDE SEQUENCE [LARGE SCALE GENOMIC DNA]</scope>
    <source>
        <strain evidence="5 6">CECT 9393</strain>
    </source>
</reference>
<accession>A0A6N4XS15</accession>
<evidence type="ECO:0000256" key="1">
    <source>
        <dbReference type="PIRSR" id="PIRSR640198-1"/>
    </source>
</evidence>
<feature type="active site" evidence="1">
    <location>
        <position position="222"/>
    </location>
</feature>
<evidence type="ECO:0000256" key="2">
    <source>
        <dbReference type="PIRSR" id="PIRSR640198-2"/>
    </source>
</evidence>
<dbReference type="Pfam" id="PF02661">
    <property type="entry name" value="Fic"/>
    <property type="match status" value="1"/>
</dbReference>
<feature type="binding site" evidence="2">
    <location>
        <begin position="263"/>
        <end position="264"/>
    </location>
    <ligand>
        <name>ATP</name>
        <dbReference type="ChEBI" id="CHEBI:30616"/>
    </ligand>
</feature>
<feature type="site" description="Important for autoinhibition of adenylyltransferase activity" evidence="3">
    <location>
        <position position="99"/>
    </location>
</feature>
<dbReference type="Proteomes" id="UP000445309">
    <property type="component" value="Unassembled WGS sequence"/>
</dbReference>
<dbReference type="GO" id="GO:0016779">
    <property type="term" value="F:nucleotidyltransferase activity"/>
    <property type="evidence" value="ECO:0007669"/>
    <property type="project" value="UniProtKB-KW"/>
</dbReference>
<proteinExistence type="predicted"/>
<keyword evidence="5" id="KW-0808">Transferase</keyword>
<dbReference type="SUPFAM" id="SSF140931">
    <property type="entry name" value="Fic-like"/>
    <property type="match status" value="1"/>
</dbReference>
<feature type="binding site" evidence="2">
    <location>
        <begin position="226"/>
        <end position="233"/>
    </location>
    <ligand>
        <name>ATP</name>
        <dbReference type="ChEBI" id="CHEBI:30616"/>
    </ligand>
</feature>
<dbReference type="Gene3D" id="1.10.3290.10">
    <property type="entry name" value="Fido-like domain"/>
    <property type="match status" value="1"/>
</dbReference>
<dbReference type="InterPro" id="IPR040198">
    <property type="entry name" value="Fido_containing"/>
</dbReference>